<keyword evidence="4" id="KW-1185">Reference proteome</keyword>
<comment type="caution">
    <text evidence="3">The sequence shown here is derived from an EMBL/GenBank/DDBJ whole genome shotgun (WGS) entry which is preliminary data.</text>
</comment>
<dbReference type="InterPro" id="IPR011009">
    <property type="entry name" value="Kinase-like_dom_sf"/>
</dbReference>
<gene>
    <name evidence="3" type="ORF">HUK38_03585</name>
</gene>
<sequence length="295" mass="32928">MTIHWEDIAAEVFHITGTLPGAIQVSEVGGGCINTAAILRCGQATYFIKCNRAALLPMFIAESAGLTTLATAGVIRVPQPIGTGTIGNTAWIAMEHVVLHRRANDRALALAGEQLAALHQVTHSQYGWHQDNTIGATPQYNQSATDWVQFWREQRLGLQLKLAAANGYKGQLQERGNLLLEQLPMLINHNPVASLLHGDLWNGNLGYDVQEQPVLFDPAVYYGDRETDLAMTELFGGFSTRFYAAYRATWPLPVEYNTRRYLYQLYHILNHLNLFGYSYLGQAEDMINRLLAECH</sequence>
<dbReference type="InterPro" id="IPR016477">
    <property type="entry name" value="Fructo-/Ketosamine-3-kinase"/>
</dbReference>
<dbReference type="Gene3D" id="3.90.1200.10">
    <property type="match status" value="1"/>
</dbReference>
<evidence type="ECO:0000256" key="2">
    <source>
        <dbReference type="PIRNR" id="PIRNR006221"/>
    </source>
</evidence>
<dbReference type="PIRSF" id="PIRSF006221">
    <property type="entry name" value="Ketosamine-3-kinase"/>
    <property type="match status" value="1"/>
</dbReference>
<dbReference type="Gene3D" id="3.30.200.20">
    <property type="entry name" value="Phosphorylase Kinase, domain 1"/>
    <property type="match status" value="1"/>
</dbReference>
<proteinExistence type="inferred from homology"/>
<keyword evidence="2" id="KW-0808">Transferase</keyword>
<dbReference type="EMBL" id="JABVCQ010000006">
    <property type="protein sequence ID" value="MBB1125312.1"/>
    <property type="molecule type" value="Genomic_DNA"/>
</dbReference>
<dbReference type="AlphaFoldDB" id="A0A839HG50"/>
<evidence type="ECO:0000313" key="4">
    <source>
        <dbReference type="Proteomes" id="UP000548632"/>
    </source>
</evidence>
<dbReference type="RefSeq" id="WP_182582552.1">
    <property type="nucleotide sequence ID" value="NZ_JABVCQ010000006.1"/>
</dbReference>
<name>A0A839HG50_9GAMM</name>
<accession>A0A839HG50</accession>
<comment type="similarity">
    <text evidence="1 2">Belongs to the fructosamine kinase family.</text>
</comment>
<dbReference type="Proteomes" id="UP000548632">
    <property type="component" value="Unassembled WGS sequence"/>
</dbReference>
<evidence type="ECO:0000313" key="3">
    <source>
        <dbReference type="EMBL" id="MBB1125312.1"/>
    </source>
</evidence>
<keyword evidence="2 3" id="KW-0418">Kinase</keyword>
<dbReference type="SUPFAM" id="SSF56112">
    <property type="entry name" value="Protein kinase-like (PK-like)"/>
    <property type="match status" value="1"/>
</dbReference>
<dbReference type="GO" id="GO:0016301">
    <property type="term" value="F:kinase activity"/>
    <property type="evidence" value="ECO:0007669"/>
    <property type="project" value="UniProtKB-UniRule"/>
</dbReference>
<dbReference type="PANTHER" id="PTHR12149">
    <property type="entry name" value="FRUCTOSAMINE 3 KINASE-RELATED PROTEIN"/>
    <property type="match status" value="1"/>
</dbReference>
<evidence type="ECO:0000256" key="1">
    <source>
        <dbReference type="ARBA" id="ARBA00009460"/>
    </source>
</evidence>
<protein>
    <submittedName>
        <fullName evidence="3">Fructosamine kinase family protein</fullName>
    </submittedName>
</protein>
<dbReference type="PANTHER" id="PTHR12149:SF8">
    <property type="entry name" value="PROTEIN-RIBULOSAMINE 3-KINASE"/>
    <property type="match status" value="1"/>
</dbReference>
<dbReference type="Pfam" id="PF03881">
    <property type="entry name" value="Fructosamin_kin"/>
    <property type="match status" value="1"/>
</dbReference>
<reference evidence="3 4" key="1">
    <citation type="journal article" date="2020" name="Arch. Microbiol.">
        <title>The genome sequence of the giant phototrophic gammaproteobacterium Thiospirillum jenense gives insight into its physiological properties and phylogenetic relationships.</title>
        <authorList>
            <person name="Imhoff J.F."/>
            <person name="Meyer T.E."/>
            <person name="Kyndt J.A."/>
        </authorList>
    </citation>
    <scope>NUCLEOTIDE SEQUENCE [LARGE SCALE GENOMIC DNA]</scope>
    <source>
        <strain evidence="3 4">DSM 216</strain>
    </source>
</reference>
<organism evidence="3 4">
    <name type="scientific">Thiospirillum jenense</name>
    <dbReference type="NCBI Taxonomy" id="1653858"/>
    <lineage>
        <taxon>Bacteria</taxon>
        <taxon>Pseudomonadati</taxon>
        <taxon>Pseudomonadota</taxon>
        <taxon>Gammaproteobacteria</taxon>
        <taxon>Chromatiales</taxon>
        <taxon>Chromatiaceae</taxon>
        <taxon>Thiospirillum</taxon>
    </lineage>
</organism>